<dbReference type="RefSeq" id="WP_086552112.1">
    <property type="nucleotide sequence ID" value="NZ_JAMZAE010000001.1"/>
</dbReference>
<comment type="caution">
    <text evidence="11">The sequence shown here is derived from an EMBL/GenBank/DDBJ whole genome shotgun (WGS) entry which is preliminary data.</text>
</comment>
<evidence type="ECO:0000256" key="8">
    <source>
        <dbReference type="PROSITE-ProRule" id="PRU00433"/>
    </source>
</evidence>
<dbReference type="PROSITE" id="PS51007">
    <property type="entry name" value="CYTC"/>
    <property type="match status" value="1"/>
</dbReference>
<gene>
    <name evidence="11" type="ORF">HK12_03020</name>
</gene>
<evidence type="ECO:0000256" key="9">
    <source>
        <dbReference type="SAM" id="SignalP"/>
    </source>
</evidence>
<proteinExistence type="predicted"/>
<evidence type="ECO:0000256" key="2">
    <source>
        <dbReference type="ARBA" id="ARBA00022448"/>
    </source>
</evidence>
<evidence type="ECO:0000256" key="4">
    <source>
        <dbReference type="ARBA" id="ARBA00022660"/>
    </source>
</evidence>
<dbReference type="EMBL" id="JOMO01000017">
    <property type="protein sequence ID" value="OUI82922.1"/>
    <property type="molecule type" value="Genomic_DNA"/>
</dbReference>
<evidence type="ECO:0000256" key="5">
    <source>
        <dbReference type="ARBA" id="ARBA00022723"/>
    </source>
</evidence>
<keyword evidence="3 8" id="KW-0349">Heme</keyword>
<name>A0A252A345_9PROT</name>
<dbReference type="Gene3D" id="1.10.760.10">
    <property type="entry name" value="Cytochrome c-like domain"/>
    <property type="match status" value="1"/>
</dbReference>
<dbReference type="InterPro" id="IPR008168">
    <property type="entry name" value="Cyt_C_IC"/>
</dbReference>
<evidence type="ECO:0000313" key="11">
    <source>
        <dbReference type="EMBL" id="OUI82922.1"/>
    </source>
</evidence>
<keyword evidence="5 8" id="KW-0479">Metal-binding</keyword>
<evidence type="ECO:0000259" key="10">
    <source>
        <dbReference type="PROSITE" id="PS51007"/>
    </source>
</evidence>
<dbReference type="SUPFAM" id="SSF46626">
    <property type="entry name" value="Cytochrome c"/>
    <property type="match status" value="1"/>
</dbReference>
<comment type="cofactor">
    <cofactor evidence="1">
        <name>heme c</name>
        <dbReference type="ChEBI" id="CHEBI:61717"/>
    </cofactor>
</comment>
<accession>A0A252A345</accession>
<evidence type="ECO:0000256" key="7">
    <source>
        <dbReference type="ARBA" id="ARBA00023004"/>
    </source>
</evidence>
<evidence type="ECO:0000256" key="1">
    <source>
        <dbReference type="ARBA" id="ARBA00001926"/>
    </source>
</evidence>
<dbReference type="PANTHER" id="PTHR35008:SF9">
    <property type="entry name" value="CYTOCHROME C DOMAIN-CONTAINING PROTEIN"/>
    <property type="match status" value="1"/>
</dbReference>
<dbReference type="InterPro" id="IPR036909">
    <property type="entry name" value="Cyt_c-like_dom_sf"/>
</dbReference>
<dbReference type="GO" id="GO:0009055">
    <property type="term" value="F:electron transfer activity"/>
    <property type="evidence" value="ECO:0007669"/>
    <property type="project" value="InterPro"/>
</dbReference>
<evidence type="ECO:0000256" key="6">
    <source>
        <dbReference type="ARBA" id="ARBA00022982"/>
    </source>
</evidence>
<protein>
    <submittedName>
        <fullName evidence="11">Alcohol dehydrogenase</fullName>
    </submittedName>
</protein>
<dbReference type="AlphaFoldDB" id="A0A252A345"/>
<dbReference type="Pfam" id="PF13442">
    <property type="entry name" value="Cytochrome_CBB3"/>
    <property type="match status" value="1"/>
</dbReference>
<dbReference type="PANTHER" id="PTHR35008">
    <property type="entry name" value="BLL4482 PROTEIN-RELATED"/>
    <property type="match status" value="1"/>
</dbReference>
<dbReference type="PRINTS" id="PR00605">
    <property type="entry name" value="CYTCHROMECIC"/>
</dbReference>
<sequence>MRYYHSLSALVLAAATVAPLSPYKAAYADSASAVAGKMQAMPDGAAVYKHVCQSCHMADGKGAVGAGARFPALAGNAKLKTASYPAYVVLNGYGGMPWFAGLLSDKQVVDVVGYIRTHFGNHYTDTLKPDEVKEMRPSLTVEDQ</sequence>
<dbReference type="InterPro" id="IPR009056">
    <property type="entry name" value="Cyt_c-like_dom"/>
</dbReference>
<dbReference type="InterPro" id="IPR051459">
    <property type="entry name" value="Cytochrome_c-type_DH"/>
</dbReference>
<dbReference type="GO" id="GO:0005506">
    <property type="term" value="F:iron ion binding"/>
    <property type="evidence" value="ECO:0007669"/>
    <property type="project" value="InterPro"/>
</dbReference>
<reference evidence="11 12" key="1">
    <citation type="submission" date="2014-06" db="EMBL/GenBank/DDBJ databases">
        <authorList>
            <person name="Ju J."/>
            <person name="Zhang J."/>
        </authorList>
    </citation>
    <scope>NUCLEOTIDE SEQUENCE [LARGE SCALE GENOMIC DNA]</scope>
    <source>
        <strain evidence="11">DmW_045</strain>
    </source>
</reference>
<dbReference type="GO" id="GO:0020037">
    <property type="term" value="F:heme binding"/>
    <property type="evidence" value="ECO:0007669"/>
    <property type="project" value="InterPro"/>
</dbReference>
<keyword evidence="6" id="KW-0249">Electron transport</keyword>
<feature type="domain" description="Cytochrome c" evidence="10">
    <location>
        <begin position="39"/>
        <end position="119"/>
    </location>
</feature>
<keyword evidence="4" id="KW-0679">Respiratory chain</keyword>
<feature type="signal peptide" evidence="9">
    <location>
        <begin position="1"/>
        <end position="20"/>
    </location>
</feature>
<keyword evidence="7 8" id="KW-0408">Iron</keyword>
<keyword evidence="2" id="KW-0813">Transport</keyword>
<feature type="chain" id="PRO_5013191205" evidence="9">
    <location>
        <begin position="21"/>
        <end position="144"/>
    </location>
</feature>
<evidence type="ECO:0000256" key="3">
    <source>
        <dbReference type="ARBA" id="ARBA00022617"/>
    </source>
</evidence>
<evidence type="ECO:0000313" key="12">
    <source>
        <dbReference type="Proteomes" id="UP000194639"/>
    </source>
</evidence>
<organism evidence="11 12">
    <name type="scientific">Acetobacter orientalis</name>
    <dbReference type="NCBI Taxonomy" id="146474"/>
    <lineage>
        <taxon>Bacteria</taxon>
        <taxon>Pseudomonadati</taxon>
        <taxon>Pseudomonadota</taxon>
        <taxon>Alphaproteobacteria</taxon>
        <taxon>Acetobacterales</taxon>
        <taxon>Acetobacteraceae</taxon>
        <taxon>Acetobacter</taxon>
    </lineage>
</organism>
<keyword evidence="9" id="KW-0732">Signal</keyword>
<dbReference type="Proteomes" id="UP000194639">
    <property type="component" value="Unassembled WGS sequence"/>
</dbReference>